<dbReference type="InterPro" id="IPR011009">
    <property type="entry name" value="Kinase-like_dom_sf"/>
</dbReference>
<dbReference type="PANTHER" id="PTHR22603:SF66">
    <property type="entry name" value="ETHANOLAMINE KINASE"/>
    <property type="match status" value="1"/>
</dbReference>
<dbReference type="GO" id="GO:0005737">
    <property type="term" value="C:cytoplasm"/>
    <property type="evidence" value="ECO:0007669"/>
    <property type="project" value="TreeGrafter"/>
</dbReference>
<dbReference type="GO" id="GO:0006646">
    <property type="term" value="P:phosphatidylethanolamine biosynthetic process"/>
    <property type="evidence" value="ECO:0007669"/>
    <property type="project" value="TreeGrafter"/>
</dbReference>
<evidence type="ECO:0008006" key="3">
    <source>
        <dbReference type="Google" id="ProtNLM"/>
    </source>
</evidence>
<name>A0AAX1EF14_9GAMM</name>
<accession>A0AAX1EF14</accession>
<sequence length="347" mass="39696">MFTVDKIPEKVSKAKIKEKTAKLSQLSIFKHSPFSSLDYLGGCTNHALLAHRKTEKPVVIRLPGSQSELIVDRKAEKYNSAIVASLGLCAHTLESYESGALHGFKVEDFINGQSLNVETFRKYTKPALAALKKVHDCKQIFLTEYNLFERIILMCETLIANGFNYLPYNRRRETVSLSAIIEHVKDLEETATQLFPEVEKVPCHNDISPFNFIVVKNTTESAEEIKILDWEYSGMNDRMIDLAYIASENGYVSRAEIEEFLQLYFESEVVKPEDVDKVLFYVPLIDLKVAVWSLLQVHMRNESKVIDSLKNITGTDRFHQFKERIQSRDYLSVIEKSETACHRMGNG</sequence>
<dbReference type="CDD" id="cd05151">
    <property type="entry name" value="ChoK-like"/>
    <property type="match status" value="1"/>
</dbReference>
<evidence type="ECO:0000313" key="2">
    <source>
        <dbReference type="Proteomes" id="UP000295517"/>
    </source>
</evidence>
<reference evidence="1 2" key="1">
    <citation type="submission" date="2019-03" db="EMBL/GenBank/DDBJ databases">
        <title>Diverse conjugative elements silence natural transformation in Legionella species.</title>
        <authorList>
            <person name="Durieux I."/>
            <person name="Ginevra C."/>
            <person name="Attaiech L."/>
            <person name="Picq K."/>
            <person name="Juan P.A."/>
            <person name="Jarraud S."/>
            <person name="Charpentier X."/>
        </authorList>
    </citation>
    <scope>NUCLEOTIDE SEQUENCE [LARGE SCALE GENOMIC DNA]</scope>
    <source>
        <strain evidence="1 2">HL-0427-4011</strain>
    </source>
</reference>
<dbReference type="EMBL" id="CP038254">
    <property type="protein sequence ID" value="QBR83457.1"/>
    <property type="molecule type" value="Genomic_DNA"/>
</dbReference>
<dbReference type="Proteomes" id="UP000295517">
    <property type="component" value="Chromosome"/>
</dbReference>
<dbReference type="AlphaFoldDB" id="A0AAX1EF14"/>
<dbReference type="RefSeq" id="WP_135059845.1">
    <property type="nucleotide sequence ID" value="NZ_CP038254.1"/>
</dbReference>
<dbReference type="Gene3D" id="3.90.1200.10">
    <property type="match status" value="1"/>
</dbReference>
<protein>
    <recommendedName>
        <fullName evidence="3">Choline kinase</fullName>
    </recommendedName>
</protein>
<dbReference type="SUPFAM" id="SSF56112">
    <property type="entry name" value="Protein kinase-like (PK-like)"/>
    <property type="match status" value="1"/>
</dbReference>
<dbReference type="PANTHER" id="PTHR22603">
    <property type="entry name" value="CHOLINE/ETHANOALAMINE KINASE"/>
    <property type="match status" value="1"/>
</dbReference>
<dbReference type="GO" id="GO:0004305">
    <property type="term" value="F:ethanolamine kinase activity"/>
    <property type="evidence" value="ECO:0007669"/>
    <property type="project" value="TreeGrafter"/>
</dbReference>
<dbReference type="Gene3D" id="3.30.200.20">
    <property type="entry name" value="Phosphorylase Kinase, domain 1"/>
    <property type="match status" value="1"/>
</dbReference>
<proteinExistence type="predicted"/>
<evidence type="ECO:0000313" key="1">
    <source>
        <dbReference type="EMBL" id="QBR83457.1"/>
    </source>
</evidence>
<organism evidence="1 2">
    <name type="scientific">Legionella israelensis</name>
    <dbReference type="NCBI Taxonomy" id="454"/>
    <lineage>
        <taxon>Bacteria</taxon>
        <taxon>Pseudomonadati</taxon>
        <taxon>Pseudomonadota</taxon>
        <taxon>Gammaproteobacteria</taxon>
        <taxon>Legionellales</taxon>
        <taxon>Legionellaceae</taxon>
        <taxon>Legionella</taxon>
    </lineage>
</organism>
<dbReference type="Pfam" id="PF01633">
    <property type="entry name" value="Choline_kinase"/>
    <property type="match status" value="1"/>
</dbReference>
<gene>
    <name evidence="1" type="ORF">E3983_03210</name>
</gene>